<evidence type="ECO:0000256" key="3">
    <source>
        <dbReference type="SAM" id="SignalP"/>
    </source>
</evidence>
<keyword evidence="2" id="KW-0472">Membrane</keyword>
<feature type="chain" id="PRO_5026963074" evidence="3">
    <location>
        <begin position="23"/>
        <end position="205"/>
    </location>
</feature>
<dbReference type="AlphaFoldDB" id="A0A6J4MVJ7"/>
<feature type="transmembrane region" description="Helical" evidence="2">
    <location>
        <begin position="182"/>
        <end position="202"/>
    </location>
</feature>
<proteinExistence type="predicted"/>
<dbReference type="PANTHER" id="PTHR33619:SF3">
    <property type="entry name" value="POLYSACCHARIDE EXPORT PROTEIN GFCE-RELATED"/>
    <property type="match status" value="1"/>
</dbReference>
<evidence type="ECO:0000259" key="4">
    <source>
        <dbReference type="Pfam" id="PF02563"/>
    </source>
</evidence>
<keyword evidence="2" id="KW-1133">Transmembrane helix</keyword>
<dbReference type="GO" id="GO:0015159">
    <property type="term" value="F:polysaccharide transmembrane transporter activity"/>
    <property type="evidence" value="ECO:0007669"/>
    <property type="project" value="InterPro"/>
</dbReference>
<evidence type="ECO:0000313" key="6">
    <source>
        <dbReference type="EMBL" id="CAA9367879.1"/>
    </source>
</evidence>
<feature type="domain" description="Polysaccharide export protein N-terminal" evidence="4">
    <location>
        <begin position="21"/>
        <end position="90"/>
    </location>
</feature>
<sequence length="205" mass="22224">MRRTILLLLLALPFAAPAAAQAADSVSVRPGDVVRLAVWRQPEFTGEYTVAPDGTLLHPLLTGVRVVGASRTQIQELLRAALSQYERQPQFVFDFLHRVGVGGEVQLPNLYNLSPETTLLQAVATAGGGTENARLDRAVLFRDGREIELDLLRPTPEVAAMRVRSGDQIRIPRRANALRETISLAASVIGAVASFVGAILIIQQQ</sequence>
<dbReference type="Pfam" id="PF10531">
    <property type="entry name" value="SLBB"/>
    <property type="match status" value="1"/>
</dbReference>
<evidence type="ECO:0000259" key="5">
    <source>
        <dbReference type="Pfam" id="PF10531"/>
    </source>
</evidence>
<accession>A0A6J4MVJ7</accession>
<dbReference type="EMBL" id="CADCTV010000893">
    <property type="protein sequence ID" value="CAA9367879.1"/>
    <property type="molecule type" value="Genomic_DNA"/>
</dbReference>
<dbReference type="Gene3D" id="3.10.560.10">
    <property type="entry name" value="Outer membrane lipoprotein wza domain like"/>
    <property type="match status" value="1"/>
</dbReference>
<keyword evidence="2" id="KW-0812">Transmembrane</keyword>
<feature type="domain" description="Soluble ligand binding" evidence="5">
    <location>
        <begin position="99"/>
        <end position="145"/>
    </location>
</feature>
<evidence type="ECO:0000256" key="1">
    <source>
        <dbReference type="ARBA" id="ARBA00022729"/>
    </source>
</evidence>
<dbReference type="InterPro" id="IPR003715">
    <property type="entry name" value="Poly_export_N"/>
</dbReference>
<organism evidence="6">
    <name type="scientific">uncultured Gemmatimonadota bacterium</name>
    <dbReference type="NCBI Taxonomy" id="203437"/>
    <lineage>
        <taxon>Bacteria</taxon>
        <taxon>Pseudomonadati</taxon>
        <taxon>Gemmatimonadota</taxon>
        <taxon>environmental samples</taxon>
    </lineage>
</organism>
<dbReference type="Pfam" id="PF02563">
    <property type="entry name" value="Poly_export"/>
    <property type="match status" value="1"/>
</dbReference>
<dbReference type="InterPro" id="IPR019554">
    <property type="entry name" value="Soluble_ligand-bd"/>
</dbReference>
<keyword evidence="1 3" id="KW-0732">Signal</keyword>
<protein>
    <submittedName>
        <fullName evidence="6">Uncharacterized protein</fullName>
    </submittedName>
</protein>
<dbReference type="PANTHER" id="PTHR33619">
    <property type="entry name" value="POLYSACCHARIDE EXPORT PROTEIN GFCE-RELATED"/>
    <property type="match status" value="1"/>
</dbReference>
<name>A0A6J4MVJ7_9BACT</name>
<reference evidence="6" key="1">
    <citation type="submission" date="2020-02" db="EMBL/GenBank/DDBJ databases">
        <authorList>
            <person name="Meier V. D."/>
        </authorList>
    </citation>
    <scope>NUCLEOTIDE SEQUENCE</scope>
    <source>
        <strain evidence="6">AVDCRST_MAG89</strain>
    </source>
</reference>
<dbReference type="Gene3D" id="3.30.1950.10">
    <property type="entry name" value="wza like domain"/>
    <property type="match status" value="1"/>
</dbReference>
<evidence type="ECO:0000256" key="2">
    <source>
        <dbReference type="SAM" id="Phobius"/>
    </source>
</evidence>
<dbReference type="InterPro" id="IPR049712">
    <property type="entry name" value="Poly_export"/>
</dbReference>
<feature type="signal peptide" evidence="3">
    <location>
        <begin position="1"/>
        <end position="22"/>
    </location>
</feature>
<gene>
    <name evidence="6" type="ORF">AVDCRST_MAG89-4269</name>
</gene>